<evidence type="ECO:0000256" key="2">
    <source>
        <dbReference type="ARBA" id="ARBA00022679"/>
    </source>
</evidence>
<dbReference type="PANTHER" id="PTHR10513">
    <property type="entry name" value="DEOXYNUCLEOSIDE KINASE"/>
    <property type="match status" value="1"/>
</dbReference>
<dbReference type="PATRIC" id="fig|1398.22.peg.2383"/>
<keyword evidence="5 7" id="KW-0067">ATP-binding</keyword>
<feature type="active site" description="Proton acceptor" evidence="6">
    <location>
        <position position="92"/>
    </location>
</feature>
<evidence type="ECO:0000259" key="8">
    <source>
        <dbReference type="Pfam" id="PF01712"/>
    </source>
</evidence>
<dbReference type="PANTHER" id="PTHR10513:SF46">
    <property type="entry name" value="DEOXYGUANOSINE KINASE"/>
    <property type="match status" value="1"/>
</dbReference>
<organism evidence="9 10">
    <name type="scientific">Heyndrickxia coagulans</name>
    <name type="common">Weizmannia coagulans</name>
    <dbReference type="NCBI Taxonomy" id="1398"/>
    <lineage>
        <taxon>Bacteria</taxon>
        <taxon>Bacillati</taxon>
        <taxon>Bacillota</taxon>
        <taxon>Bacilli</taxon>
        <taxon>Bacillales</taxon>
        <taxon>Bacillaceae</taxon>
        <taxon>Heyndrickxia</taxon>
    </lineage>
</organism>
<name>A0A133KKK8_HEYCO</name>
<evidence type="ECO:0000256" key="7">
    <source>
        <dbReference type="PIRSR" id="PIRSR000705-3"/>
    </source>
</evidence>
<dbReference type="AlphaFoldDB" id="A0A133KKK8"/>
<keyword evidence="4 9" id="KW-0418">Kinase</keyword>
<dbReference type="PIRSF" id="PIRSF000705">
    <property type="entry name" value="DNK"/>
    <property type="match status" value="1"/>
</dbReference>
<reference evidence="10" key="1">
    <citation type="submission" date="2016-01" db="EMBL/GenBank/DDBJ databases">
        <authorList>
            <person name="Mitreva M."/>
            <person name="Pepin K.H."/>
            <person name="Mihindukulasuriya K.A."/>
            <person name="Fulton R."/>
            <person name="Fronick C."/>
            <person name="O'Laughlin M."/>
            <person name="Miner T."/>
            <person name="Herter B."/>
            <person name="Rosa B.A."/>
            <person name="Cordes M."/>
            <person name="Tomlinson C."/>
            <person name="Wollam A."/>
            <person name="Palsikar V.B."/>
            <person name="Mardis E.R."/>
            <person name="Wilson R.K."/>
        </authorList>
    </citation>
    <scope>NUCLEOTIDE SEQUENCE [LARGE SCALE GENOMIC DNA]</scope>
    <source>
        <strain evidence="10">GED7749B</strain>
    </source>
</reference>
<proteinExistence type="inferred from homology"/>
<dbReference type="InterPro" id="IPR027417">
    <property type="entry name" value="P-loop_NTPase"/>
</dbReference>
<gene>
    <name evidence="9" type="ORF">HMPREF3213_02378</name>
</gene>
<dbReference type="InterPro" id="IPR031314">
    <property type="entry name" value="DNK_dom"/>
</dbReference>
<evidence type="ECO:0000313" key="9">
    <source>
        <dbReference type="EMBL" id="KWZ80026.1"/>
    </source>
</evidence>
<feature type="binding site" evidence="7">
    <location>
        <begin position="144"/>
        <end position="148"/>
    </location>
    <ligand>
        <name>ATP</name>
        <dbReference type="ChEBI" id="CHEBI:30616"/>
    </ligand>
</feature>
<evidence type="ECO:0000256" key="3">
    <source>
        <dbReference type="ARBA" id="ARBA00022741"/>
    </source>
</evidence>
<accession>A0A133KKK8</accession>
<sequence length="222" mass="26061">MNYRFSGRAVMERVPFIAIEGPIGVGKTSLAKAISAYFSFELLKEIVDENPFLGKFYTNKEEWSFQTEMFFLCNRYKQLEDLKQHRQPAVADYHIFKSLIFARRTLKTDEFEKFSKIYDILTADMPQPNVIIYLHASLETLLKRIEIRGRAFEKNMQETYLQKLSADYGRFMSRFEAEHPNIPVLKFDCDTLDFIRHEHDLKSMLQEIALTLQKGVHTHGTS</sequence>
<dbReference type="GO" id="GO:0019136">
    <property type="term" value="F:deoxynucleoside kinase activity"/>
    <property type="evidence" value="ECO:0007669"/>
    <property type="project" value="InterPro"/>
</dbReference>
<dbReference type="FunFam" id="3.40.50.300:FF:000659">
    <property type="entry name" value="Deoxyguanosine kinase"/>
    <property type="match status" value="1"/>
</dbReference>
<feature type="domain" description="Deoxynucleoside kinase" evidence="8">
    <location>
        <begin position="17"/>
        <end position="209"/>
    </location>
</feature>
<evidence type="ECO:0000313" key="10">
    <source>
        <dbReference type="Proteomes" id="UP000070376"/>
    </source>
</evidence>
<dbReference type="InterPro" id="IPR050566">
    <property type="entry name" value="Deoxyribonucleoside_kinase"/>
</dbReference>
<evidence type="ECO:0000256" key="6">
    <source>
        <dbReference type="PIRSR" id="PIRSR000705-1"/>
    </source>
</evidence>
<dbReference type="SUPFAM" id="SSF52540">
    <property type="entry name" value="P-loop containing nucleoside triphosphate hydrolases"/>
    <property type="match status" value="1"/>
</dbReference>
<evidence type="ECO:0000256" key="1">
    <source>
        <dbReference type="ARBA" id="ARBA00007420"/>
    </source>
</evidence>
<keyword evidence="3 7" id="KW-0547">Nucleotide-binding</keyword>
<feature type="binding site" evidence="7">
    <location>
        <begin position="21"/>
        <end position="29"/>
    </location>
    <ligand>
        <name>ATP</name>
        <dbReference type="ChEBI" id="CHEBI:30616"/>
    </ligand>
</feature>
<dbReference type="Proteomes" id="UP000070376">
    <property type="component" value="Unassembled WGS sequence"/>
</dbReference>
<dbReference type="InterPro" id="IPR002624">
    <property type="entry name" value="DCK/DGK"/>
</dbReference>
<dbReference type="GO" id="GO:0005737">
    <property type="term" value="C:cytoplasm"/>
    <property type="evidence" value="ECO:0007669"/>
    <property type="project" value="TreeGrafter"/>
</dbReference>
<protein>
    <submittedName>
        <fullName evidence="9">Deoxyguanosine kinase</fullName>
    </submittedName>
</protein>
<dbReference type="GO" id="GO:0005524">
    <property type="term" value="F:ATP binding"/>
    <property type="evidence" value="ECO:0007669"/>
    <property type="project" value="UniProtKB-KW"/>
</dbReference>
<dbReference type="CDD" id="cd01673">
    <property type="entry name" value="dNK"/>
    <property type="match status" value="1"/>
</dbReference>
<dbReference type="Gene3D" id="3.40.50.300">
    <property type="entry name" value="P-loop containing nucleotide triphosphate hydrolases"/>
    <property type="match status" value="1"/>
</dbReference>
<keyword evidence="2" id="KW-0808">Transferase</keyword>
<dbReference type="EMBL" id="LRPN01000102">
    <property type="protein sequence ID" value="KWZ80026.1"/>
    <property type="molecule type" value="Genomic_DNA"/>
</dbReference>
<evidence type="ECO:0000256" key="4">
    <source>
        <dbReference type="ARBA" id="ARBA00022777"/>
    </source>
</evidence>
<comment type="similarity">
    <text evidence="1">Belongs to the DCK/DGK family.</text>
</comment>
<evidence type="ECO:0000256" key="5">
    <source>
        <dbReference type="ARBA" id="ARBA00022840"/>
    </source>
</evidence>
<comment type="caution">
    <text evidence="9">The sequence shown here is derived from an EMBL/GenBank/DDBJ whole genome shotgun (WGS) entry which is preliminary data.</text>
</comment>
<feature type="binding site" evidence="7">
    <location>
        <begin position="192"/>
        <end position="194"/>
    </location>
    <ligand>
        <name>ATP</name>
        <dbReference type="ChEBI" id="CHEBI:30616"/>
    </ligand>
</feature>
<dbReference type="Pfam" id="PF01712">
    <property type="entry name" value="dNK"/>
    <property type="match status" value="1"/>
</dbReference>